<keyword evidence="4 6" id="KW-1133">Transmembrane helix</keyword>
<comment type="subcellular location">
    <subcellularLocation>
        <location evidence="1">Cell membrane</location>
        <topology evidence="1">Multi-pass membrane protein</topology>
    </subcellularLocation>
</comment>
<keyword evidence="2" id="KW-1003">Cell membrane</keyword>
<dbReference type="InterPro" id="IPR023845">
    <property type="entry name" value="DUF3817_TM"/>
</dbReference>
<feature type="transmembrane region" description="Helical" evidence="6">
    <location>
        <begin position="9"/>
        <end position="28"/>
    </location>
</feature>
<keyword evidence="5 6" id="KW-0472">Membrane</keyword>
<feature type="domain" description="DUF3817" evidence="7">
    <location>
        <begin position="3"/>
        <end position="88"/>
    </location>
</feature>
<evidence type="ECO:0000313" key="8">
    <source>
        <dbReference type="EMBL" id="UPQ78908.1"/>
    </source>
</evidence>
<protein>
    <submittedName>
        <fullName evidence="8">DUF3817 domain-containing protein</fullName>
    </submittedName>
</protein>
<name>A0ABY4KGR3_9FLAO</name>
<proteinExistence type="predicted"/>
<evidence type="ECO:0000256" key="3">
    <source>
        <dbReference type="ARBA" id="ARBA00022692"/>
    </source>
</evidence>
<feature type="transmembrane region" description="Helical" evidence="6">
    <location>
        <begin position="67"/>
        <end position="84"/>
    </location>
</feature>
<dbReference type="PANTHER" id="PTHR40077">
    <property type="entry name" value="MEMBRANE PROTEIN-RELATED"/>
    <property type="match status" value="1"/>
</dbReference>
<dbReference type="EMBL" id="CP096205">
    <property type="protein sequence ID" value="UPQ78908.1"/>
    <property type="molecule type" value="Genomic_DNA"/>
</dbReference>
<evidence type="ECO:0000256" key="6">
    <source>
        <dbReference type="SAM" id="Phobius"/>
    </source>
</evidence>
<evidence type="ECO:0000256" key="1">
    <source>
        <dbReference type="ARBA" id="ARBA00004651"/>
    </source>
</evidence>
<evidence type="ECO:0000313" key="9">
    <source>
        <dbReference type="Proteomes" id="UP000830583"/>
    </source>
</evidence>
<keyword evidence="9" id="KW-1185">Reference proteome</keyword>
<evidence type="ECO:0000256" key="2">
    <source>
        <dbReference type="ARBA" id="ARBA00022475"/>
    </source>
</evidence>
<dbReference type="RefSeq" id="WP_248433888.1">
    <property type="nucleotide sequence ID" value="NZ_CP096205.1"/>
</dbReference>
<feature type="transmembrane region" description="Helical" evidence="6">
    <location>
        <begin position="34"/>
        <end position="55"/>
    </location>
</feature>
<dbReference type="Proteomes" id="UP000830583">
    <property type="component" value="Chromosome"/>
</dbReference>
<dbReference type="Pfam" id="PF12823">
    <property type="entry name" value="DUF3817"/>
    <property type="match status" value="1"/>
</dbReference>
<keyword evidence="3 6" id="KW-0812">Transmembrane</keyword>
<evidence type="ECO:0000259" key="7">
    <source>
        <dbReference type="Pfam" id="PF12823"/>
    </source>
</evidence>
<dbReference type="PANTHER" id="PTHR40077:SF2">
    <property type="entry name" value="MEMBRANE PROTEIN"/>
    <property type="match status" value="1"/>
</dbReference>
<dbReference type="NCBIfam" id="TIGR03954">
    <property type="entry name" value="integ_memb_HG"/>
    <property type="match status" value="1"/>
</dbReference>
<sequence length="91" mass="10476">MLEFFKKTALLEGISLLALLFFAMPMKYIFDQEIYVKTIGMAHGVLFIVYILLAVILKFSLNWSTKLLAIICIASIIPFGTFYVERKYLTN</sequence>
<reference evidence="8" key="1">
    <citation type="submission" date="2022-04" db="EMBL/GenBank/DDBJ databases">
        <title>Consumption of N2O by Flavobacterium azooxidireducens sp. nov. isolated from Decomposing Leaf Litter of Phragmites australis (Cav.).</title>
        <authorList>
            <person name="Behrendt U."/>
            <person name="Spanner T."/>
            <person name="Augustin J."/>
            <person name="Horn M.A."/>
            <person name="Kolb S."/>
            <person name="Ulrich A."/>
        </authorList>
    </citation>
    <scope>NUCLEOTIDE SEQUENCE</scope>
    <source>
        <strain evidence="8">IGB 4-14</strain>
    </source>
</reference>
<organism evidence="8 9">
    <name type="scientific">Flavobacterium azooxidireducens</name>
    <dbReference type="NCBI Taxonomy" id="1871076"/>
    <lineage>
        <taxon>Bacteria</taxon>
        <taxon>Pseudomonadati</taxon>
        <taxon>Bacteroidota</taxon>
        <taxon>Flavobacteriia</taxon>
        <taxon>Flavobacteriales</taxon>
        <taxon>Flavobacteriaceae</taxon>
        <taxon>Flavobacterium</taxon>
    </lineage>
</organism>
<evidence type="ECO:0000256" key="5">
    <source>
        <dbReference type="ARBA" id="ARBA00023136"/>
    </source>
</evidence>
<gene>
    <name evidence="8" type="ORF">M0M57_14970</name>
</gene>
<evidence type="ECO:0000256" key="4">
    <source>
        <dbReference type="ARBA" id="ARBA00022989"/>
    </source>
</evidence>
<accession>A0ABY4KGR3</accession>